<feature type="region of interest" description="Disordered" evidence="1">
    <location>
        <begin position="111"/>
        <end position="133"/>
    </location>
</feature>
<name>A0ABP4H821_9ACTN</name>
<accession>A0ABP4H821</accession>
<feature type="domain" description="DUF1023" evidence="2">
    <location>
        <begin position="300"/>
        <end position="474"/>
    </location>
</feature>
<dbReference type="InterPro" id="IPR036689">
    <property type="entry name" value="ESAT-6-like_sf"/>
</dbReference>
<sequence length="548" mass="57096">MDLAGLQQADPDALQECAAAYDRLAEAFRRHVEEWQSTVVARTDDSGWLGTAADACRSALARTDARLTSARTELLLIGATLRAGAEAVRLARGQLLAALAEATAAGLAVDADGRVTRPTRTEGDRHDPDARNCPPQARQLAERIGSALADAATADQALADRLLDFARCATDGSGLGYRGFAPDPLAPTITVPDLLGPALPAPGAPPQAVNAWWRSLPVAEQQRLITAHPELIGNRDGLPATARDQANRIALTRYLADYTARGPLSAQERSKLDGFRAIRDRLAQSPADPPVLLYGLSDQGQGRGILSFGNPDTATDIAAYVPGLGTELRNVGGKDADRARNLWSAARAADPARSPAAMVWLGYDPPPGVDRLDPQTLGVLGQARAEAGAASYDRFLAGLRAGHEGPPPHLTALGHSYGSLTVGLAGRRPGGTGADDIVLVGSPGTGAERAAQLGVDPDRVWVGAADNDPVSYLPGPLGELGGDLNQRWFGKDPASAEFGAHRFEVADGPSGSFAAHSDYLDPSGGPSLGTVGAIVTGHRDRVGPQPPR</sequence>
<keyword evidence="4" id="KW-1185">Reference proteome</keyword>
<dbReference type="Pfam" id="PF06259">
    <property type="entry name" value="Abhydrolase_8"/>
    <property type="match status" value="1"/>
</dbReference>
<dbReference type="SUPFAM" id="SSF140453">
    <property type="entry name" value="EsxAB dimer-like"/>
    <property type="match status" value="1"/>
</dbReference>
<feature type="compositionally biased region" description="Basic and acidic residues" evidence="1">
    <location>
        <begin position="111"/>
        <end position="130"/>
    </location>
</feature>
<evidence type="ECO:0000259" key="2">
    <source>
        <dbReference type="Pfam" id="PF06259"/>
    </source>
</evidence>
<dbReference type="Gene3D" id="1.10.287.1060">
    <property type="entry name" value="ESAT-6-like"/>
    <property type="match status" value="1"/>
</dbReference>
<reference evidence="4" key="1">
    <citation type="journal article" date="2019" name="Int. J. Syst. Evol. Microbiol.">
        <title>The Global Catalogue of Microorganisms (GCM) 10K type strain sequencing project: providing services to taxonomists for standard genome sequencing and annotation.</title>
        <authorList>
            <consortium name="The Broad Institute Genomics Platform"/>
            <consortium name="The Broad Institute Genome Sequencing Center for Infectious Disease"/>
            <person name="Wu L."/>
            <person name="Ma J."/>
        </authorList>
    </citation>
    <scope>NUCLEOTIDE SEQUENCE [LARGE SCALE GENOMIC DNA]</scope>
    <source>
        <strain evidence="4">JCM 13004</strain>
    </source>
</reference>
<dbReference type="RefSeq" id="WP_344443828.1">
    <property type="nucleotide sequence ID" value="NZ_BAAALF010000089.1"/>
</dbReference>
<protein>
    <recommendedName>
        <fullName evidence="2">DUF1023 domain-containing protein</fullName>
    </recommendedName>
</protein>
<gene>
    <name evidence="3" type="ORF">GCM10009665_46140</name>
</gene>
<comment type="caution">
    <text evidence="3">The sequence shown here is derived from an EMBL/GenBank/DDBJ whole genome shotgun (WGS) entry which is preliminary data.</text>
</comment>
<dbReference type="InterPro" id="IPR010427">
    <property type="entry name" value="DUF1023"/>
</dbReference>
<dbReference type="EMBL" id="BAAALF010000089">
    <property type="protein sequence ID" value="GAA1250205.1"/>
    <property type="molecule type" value="Genomic_DNA"/>
</dbReference>
<organism evidence="3 4">
    <name type="scientific">Kitasatospora nipponensis</name>
    <dbReference type="NCBI Taxonomy" id="258049"/>
    <lineage>
        <taxon>Bacteria</taxon>
        <taxon>Bacillati</taxon>
        <taxon>Actinomycetota</taxon>
        <taxon>Actinomycetes</taxon>
        <taxon>Kitasatosporales</taxon>
        <taxon>Streptomycetaceae</taxon>
        <taxon>Kitasatospora</taxon>
    </lineage>
</organism>
<evidence type="ECO:0000313" key="4">
    <source>
        <dbReference type="Proteomes" id="UP001500037"/>
    </source>
</evidence>
<evidence type="ECO:0000256" key="1">
    <source>
        <dbReference type="SAM" id="MobiDB-lite"/>
    </source>
</evidence>
<evidence type="ECO:0000313" key="3">
    <source>
        <dbReference type="EMBL" id="GAA1250205.1"/>
    </source>
</evidence>
<dbReference type="Proteomes" id="UP001500037">
    <property type="component" value="Unassembled WGS sequence"/>
</dbReference>
<proteinExistence type="predicted"/>